<evidence type="ECO:0000313" key="12">
    <source>
        <dbReference type="Proteomes" id="UP000579812"/>
    </source>
</evidence>
<evidence type="ECO:0000313" key="11">
    <source>
        <dbReference type="EMBL" id="KAF4104445.1"/>
    </source>
</evidence>
<keyword evidence="6" id="KW-0238">DNA-binding</keyword>
<dbReference type="SMART" id="SM00355">
    <property type="entry name" value="ZnF_C2H2"/>
    <property type="match status" value="4"/>
</dbReference>
<evidence type="ECO:0000256" key="5">
    <source>
        <dbReference type="ARBA" id="ARBA00022833"/>
    </source>
</evidence>
<dbReference type="AlphaFoldDB" id="A0A7J6CCT3"/>
<dbReference type="GO" id="GO:0000122">
    <property type="term" value="P:negative regulation of transcription by RNA polymerase II"/>
    <property type="evidence" value="ECO:0007669"/>
    <property type="project" value="UniProtKB-ARBA"/>
</dbReference>
<dbReference type="PROSITE" id="PS00028">
    <property type="entry name" value="ZINC_FINGER_C2H2_1"/>
    <property type="match status" value="4"/>
</dbReference>
<evidence type="ECO:0000256" key="2">
    <source>
        <dbReference type="ARBA" id="ARBA00022723"/>
    </source>
</evidence>
<reference evidence="11 12" key="1">
    <citation type="submission" date="2020-04" db="EMBL/GenBank/DDBJ databases">
        <title>Chromosome-level genome assembly of a cyprinid fish Onychostoma macrolepis by integration of Nanopore Sequencing, Bionano and Hi-C technology.</title>
        <authorList>
            <person name="Wang D."/>
        </authorList>
    </citation>
    <scope>NUCLEOTIDE SEQUENCE [LARGE SCALE GENOMIC DNA]</scope>
    <source>
        <strain evidence="11">SWU-2019</strain>
        <tissue evidence="11">Muscle</tissue>
    </source>
</reference>
<dbReference type="FunFam" id="3.30.160.60:FF:000483">
    <property type="entry name" value="Zinc finger protein 423"/>
    <property type="match status" value="1"/>
</dbReference>
<dbReference type="PANTHER" id="PTHR24393:SF151">
    <property type="entry name" value="C2H2-TYPE DOMAIN-CONTAINING PROTEIN"/>
    <property type="match status" value="1"/>
</dbReference>
<dbReference type="Pfam" id="PF00096">
    <property type="entry name" value="zf-C2H2"/>
    <property type="match status" value="2"/>
</dbReference>
<evidence type="ECO:0000256" key="9">
    <source>
        <dbReference type="SAM" id="MobiDB-lite"/>
    </source>
</evidence>
<keyword evidence="5" id="KW-0862">Zinc</keyword>
<keyword evidence="4 8" id="KW-0863">Zinc-finger</keyword>
<dbReference type="PANTHER" id="PTHR24393">
    <property type="entry name" value="ZINC FINGER PROTEIN"/>
    <property type="match status" value="1"/>
</dbReference>
<keyword evidence="7" id="KW-0539">Nucleus</keyword>
<evidence type="ECO:0000256" key="7">
    <source>
        <dbReference type="ARBA" id="ARBA00023242"/>
    </source>
</evidence>
<dbReference type="Pfam" id="PF13465">
    <property type="entry name" value="zf-H2C2_2"/>
    <property type="match status" value="1"/>
</dbReference>
<keyword evidence="2" id="KW-0479">Metal-binding</keyword>
<evidence type="ECO:0000256" key="1">
    <source>
        <dbReference type="ARBA" id="ARBA00004123"/>
    </source>
</evidence>
<dbReference type="GO" id="GO:0001228">
    <property type="term" value="F:DNA-binding transcription activator activity, RNA polymerase II-specific"/>
    <property type="evidence" value="ECO:0007669"/>
    <property type="project" value="TreeGrafter"/>
</dbReference>
<feature type="domain" description="C2H2-type" evidence="10">
    <location>
        <begin position="61"/>
        <end position="88"/>
    </location>
</feature>
<dbReference type="GO" id="GO:0000978">
    <property type="term" value="F:RNA polymerase II cis-regulatory region sequence-specific DNA binding"/>
    <property type="evidence" value="ECO:0007669"/>
    <property type="project" value="TreeGrafter"/>
</dbReference>
<comment type="subcellular location">
    <subcellularLocation>
        <location evidence="1">Nucleus</location>
    </subcellularLocation>
</comment>
<protein>
    <recommendedName>
        <fullName evidence="10">C2H2-type domain-containing protein</fullName>
    </recommendedName>
</protein>
<accession>A0A7J6CCT3</accession>
<proteinExistence type="predicted"/>
<name>A0A7J6CCT3_9TELE</name>
<gene>
    <name evidence="11" type="ORF">G5714_015432</name>
</gene>
<dbReference type="FunFam" id="3.30.160.60:FF:002343">
    <property type="entry name" value="Zinc finger protein 33A"/>
    <property type="match status" value="1"/>
</dbReference>
<evidence type="ECO:0000256" key="8">
    <source>
        <dbReference type="PROSITE-ProRule" id="PRU00042"/>
    </source>
</evidence>
<dbReference type="Proteomes" id="UP000579812">
    <property type="component" value="Unassembled WGS sequence"/>
</dbReference>
<feature type="region of interest" description="Disordered" evidence="9">
    <location>
        <begin position="1"/>
        <end position="26"/>
    </location>
</feature>
<dbReference type="GO" id="GO:0005634">
    <property type="term" value="C:nucleus"/>
    <property type="evidence" value="ECO:0007669"/>
    <property type="project" value="UniProtKB-SubCell"/>
</dbReference>
<keyword evidence="12" id="KW-1185">Reference proteome</keyword>
<feature type="domain" description="C2H2-type" evidence="10">
    <location>
        <begin position="117"/>
        <end position="144"/>
    </location>
</feature>
<evidence type="ECO:0000256" key="3">
    <source>
        <dbReference type="ARBA" id="ARBA00022737"/>
    </source>
</evidence>
<dbReference type="FunFam" id="3.30.160.60:FF:001465">
    <property type="entry name" value="Zinc finger protein 560"/>
    <property type="match status" value="1"/>
</dbReference>
<comment type="caution">
    <text evidence="11">The sequence shown here is derived from an EMBL/GenBank/DDBJ whole genome shotgun (WGS) entry which is preliminary data.</text>
</comment>
<dbReference type="GO" id="GO:0008270">
    <property type="term" value="F:zinc ion binding"/>
    <property type="evidence" value="ECO:0007669"/>
    <property type="project" value="UniProtKB-KW"/>
</dbReference>
<dbReference type="SUPFAM" id="SSF57667">
    <property type="entry name" value="beta-beta-alpha zinc fingers"/>
    <property type="match status" value="2"/>
</dbReference>
<evidence type="ECO:0000256" key="6">
    <source>
        <dbReference type="ARBA" id="ARBA00023125"/>
    </source>
</evidence>
<dbReference type="Gene3D" id="3.30.160.60">
    <property type="entry name" value="Classic Zinc Finger"/>
    <property type="match status" value="4"/>
</dbReference>
<dbReference type="InterPro" id="IPR013087">
    <property type="entry name" value="Znf_C2H2_type"/>
</dbReference>
<sequence>MEFIKEEIEDMSDPEPSRIKHEDTEEQTDWIEVKQQRVKLNEVEQEHCKIKKSRKTAKQLHTCSQCGKSFRNNGNLNVHMRVHTGEKPYRCPQCGKSFAAAASLSYHLHVHSGEKPFNCDQCGKKFISSSHQKSHLKVHSGEKPHVCSFCGKSFSRLDNCKQHQKTHHEKML</sequence>
<dbReference type="FunFam" id="3.30.160.60:FF:000765">
    <property type="entry name" value="Zinc finger 45-like"/>
    <property type="match status" value="1"/>
</dbReference>
<dbReference type="EMBL" id="JAAMOB010000015">
    <property type="protein sequence ID" value="KAF4104445.1"/>
    <property type="molecule type" value="Genomic_DNA"/>
</dbReference>
<feature type="domain" description="C2H2-type" evidence="10">
    <location>
        <begin position="145"/>
        <end position="172"/>
    </location>
</feature>
<organism evidence="11 12">
    <name type="scientific">Onychostoma macrolepis</name>
    <dbReference type="NCBI Taxonomy" id="369639"/>
    <lineage>
        <taxon>Eukaryota</taxon>
        <taxon>Metazoa</taxon>
        <taxon>Chordata</taxon>
        <taxon>Craniata</taxon>
        <taxon>Vertebrata</taxon>
        <taxon>Euteleostomi</taxon>
        <taxon>Actinopterygii</taxon>
        <taxon>Neopterygii</taxon>
        <taxon>Teleostei</taxon>
        <taxon>Ostariophysi</taxon>
        <taxon>Cypriniformes</taxon>
        <taxon>Cyprinidae</taxon>
        <taxon>Acrossocheilinae</taxon>
        <taxon>Onychostoma</taxon>
    </lineage>
</organism>
<feature type="domain" description="C2H2-type" evidence="10">
    <location>
        <begin position="89"/>
        <end position="116"/>
    </location>
</feature>
<dbReference type="PROSITE" id="PS50157">
    <property type="entry name" value="ZINC_FINGER_C2H2_2"/>
    <property type="match status" value="4"/>
</dbReference>
<evidence type="ECO:0000256" key="4">
    <source>
        <dbReference type="ARBA" id="ARBA00022771"/>
    </source>
</evidence>
<dbReference type="InterPro" id="IPR036236">
    <property type="entry name" value="Znf_C2H2_sf"/>
</dbReference>
<keyword evidence="3" id="KW-0677">Repeat</keyword>
<evidence type="ECO:0000259" key="10">
    <source>
        <dbReference type="PROSITE" id="PS50157"/>
    </source>
</evidence>